<comment type="caution">
    <text evidence="2">The sequence shown here is derived from an EMBL/GenBank/DDBJ whole genome shotgun (WGS) entry which is preliminary data.</text>
</comment>
<protein>
    <submittedName>
        <fullName evidence="2">Uncharacterized protein</fullName>
    </submittedName>
</protein>
<feature type="compositionally biased region" description="Basic and acidic residues" evidence="1">
    <location>
        <begin position="88"/>
        <end position="100"/>
    </location>
</feature>
<reference evidence="2" key="1">
    <citation type="journal article" date="2020" name="BMC Genomics">
        <title>Correction to: Identification and distribution of gene clusters required for synthesis of sphingolipid metabolism inhibitors in diverse species of the filamentous fungus Fusarium.</title>
        <authorList>
            <person name="Kim H.S."/>
            <person name="Lohmar J.M."/>
            <person name="Busman M."/>
            <person name="Brown D.W."/>
            <person name="Naumann T.A."/>
            <person name="Divon H.H."/>
            <person name="Lysoe E."/>
            <person name="Uhlig S."/>
            <person name="Proctor R.H."/>
        </authorList>
    </citation>
    <scope>NUCLEOTIDE SEQUENCE</scope>
    <source>
        <strain evidence="2">NRRL 22465</strain>
    </source>
</reference>
<sequence length="565" mass="62656">MFLHSGASLHGHEYSATRSSTQPPPRRLPFLRSALRQPSEPNTRRPAVAVAVPAPLPRPVSYHEKTPSLSLVTPVRRTSRPRPTSEYMPRRELSVRFREPETDDDLPPSDVQSEDEGSGACSDASDLSDSSTMPRRRRKRSFRKSTQFHLAHPAPRLGAKQRRLVHARPRLLLQLQELGEKRPVPAFDVLPSSLVAGPMIVPRLAKRCPCLFRAKPVLGLNDLVIVRSEDYDTPAAPGSIDAEDSLDQRDVVAIISPMPQMGDDSAEIVMEDGSTWESSLMANGSYEFIGVDERGRISTARWVKKTSSPASPGSRANDDQTPPASPGASDVKWTFSMIHPDTRRHPIMGSLMSNSLDVFDTYNTMSTSSGRYPPTRCTPSDSKLASDWIVSNPPEIQSRLTKSVPEDIKLLMVATASWVNLRQGGWTATAICRPPITLQKRNSSNTGHPRAQTYPVRPDLAVVNPSQQLPHVNESPASSVLDNSSSEIPGRRRSMSSNAGFVKRFVVPRVSEDGPPPLESLDLDVEKLPCRRMSVSMRQFANKIFRRRSNSQAQAEDPLRYKLEY</sequence>
<keyword evidence="3" id="KW-1185">Reference proteome</keyword>
<name>A0A8H4XJU7_9HYPO</name>
<feature type="region of interest" description="Disordered" evidence="1">
    <location>
        <begin position="469"/>
        <end position="494"/>
    </location>
</feature>
<feature type="compositionally biased region" description="Acidic residues" evidence="1">
    <location>
        <begin position="101"/>
        <end position="117"/>
    </location>
</feature>
<feature type="compositionally biased region" description="Basic residues" evidence="1">
    <location>
        <begin position="134"/>
        <end position="143"/>
    </location>
</feature>
<evidence type="ECO:0000313" key="2">
    <source>
        <dbReference type="EMBL" id="KAF4976911.1"/>
    </source>
</evidence>
<accession>A0A8H4XJU7</accession>
<feature type="region of interest" description="Disordered" evidence="1">
    <location>
        <begin position="1"/>
        <end position="153"/>
    </location>
</feature>
<feature type="region of interest" description="Disordered" evidence="1">
    <location>
        <begin position="302"/>
        <end position="331"/>
    </location>
</feature>
<feature type="compositionally biased region" description="Low complexity" evidence="1">
    <location>
        <begin position="118"/>
        <end position="131"/>
    </location>
</feature>
<dbReference type="OrthoDB" id="5404323at2759"/>
<dbReference type="EMBL" id="JABEYC010000476">
    <property type="protein sequence ID" value="KAF4976911.1"/>
    <property type="molecule type" value="Genomic_DNA"/>
</dbReference>
<feature type="compositionally biased region" description="Polar residues" evidence="1">
    <location>
        <begin position="469"/>
        <end position="487"/>
    </location>
</feature>
<evidence type="ECO:0000313" key="3">
    <source>
        <dbReference type="Proteomes" id="UP000635477"/>
    </source>
</evidence>
<feature type="compositionally biased region" description="Low complexity" evidence="1">
    <location>
        <begin position="44"/>
        <end position="53"/>
    </location>
</feature>
<proteinExistence type="predicted"/>
<reference evidence="2" key="2">
    <citation type="submission" date="2020-05" db="EMBL/GenBank/DDBJ databases">
        <authorList>
            <person name="Kim H.-S."/>
            <person name="Proctor R.H."/>
            <person name="Brown D.W."/>
        </authorList>
    </citation>
    <scope>NUCLEOTIDE SEQUENCE</scope>
    <source>
        <strain evidence="2">NRRL 22465</strain>
    </source>
</reference>
<dbReference type="AlphaFoldDB" id="A0A8H4XJU7"/>
<dbReference type="Proteomes" id="UP000635477">
    <property type="component" value="Unassembled WGS sequence"/>
</dbReference>
<evidence type="ECO:0000256" key="1">
    <source>
        <dbReference type="SAM" id="MobiDB-lite"/>
    </source>
</evidence>
<feature type="compositionally biased region" description="Low complexity" evidence="1">
    <location>
        <begin position="72"/>
        <end position="85"/>
    </location>
</feature>
<gene>
    <name evidence="2" type="ORF">FZEAL_6487</name>
</gene>
<organism evidence="2 3">
    <name type="scientific">Fusarium zealandicum</name>
    <dbReference type="NCBI Taxonomy" id="1053134"/>
    <lineage>
        <taxon>Eukaryota</taxon>
        <taxon>Fungi</taxon>
        <taxon>Dikarya</taxon>
        <taxon>Ascomycota</taxon>
        <taxon>Pezizomycotina</taxon>
        <taxon>Sordariomycetes</taxon>
        <taxon>Hypocreomycetidae</taxon>
        <taxon>Hypocreales</taxon>
        <taxon>Nectriaceae</taxon>
        <taxon>Fusarium</taxon>
        <taxon>Fusarium staphyleae species complex</taxon>
    </lineage>
</organism>